<dbReference type="InterPro" id="IPR033127">
    <property type="entry name" value="UBQ-activ_enz_E1_Cys_AS"/>
</dbReference>
<organism evidence="13 14">
    <name type="scientific">Phytophthora infestans (strain T30-4)</name>
    <name type="common">Potato late blight agent</name>
    <dbReference type="NCBI Taxonomy" id="403677"/>
    <lineage>
        <taxon>Eukaryota</taxon>
        <taxon>Sar</taxon>
        <taxon>Stramenopiles</taxon>
        <taxon>Oomycota</taxon>
        <taxon>Peronosporomycetes</taxon>
        <taxon>Peronosporales</taxon>
        <taxon>Peronosporaceae</taxon>
        <taxon>Phytophthora</taxon>
    </lineage>
</organism>
<keyword evidence="6 11" id="KW-0833">Ubl conjugation pathway</keyword>
<dbReference type="PANTHER" id="PTHR10953">
    <property type="entry name" value="UBIQUITIN-ACTIVATING ENZYME E1"/>
    <property type="match status" value="1"/>
</dbReference>
<keyword evidence="5 11" id="KW-0547">Nucleotide-binding</keyword>
<evidence type="ECO:0000256" key="5">
    <source>
        <dbReference type="ARBA" id="ARBA00022741"/>
    </source>
</evidence>
<evidence type="ECO:0000256" key="8">
    <source>
        <dbReference type="ARBA" id="ARBA00023624"/>
    </source>
</evidence>
<dbReference type="FunCoup" id="D0NXB4">
    <property type="interactions" value="577"/>
</dbReference>
<dbReference type="Proteomes" id="UP000006643">
    <property type="component" value="Unassembled WGS sequence"/>
</dbReference>
<protein>
    <recommendedName>
        <fullName evidence="3 11">NEDD8-activating enzyme E1 catalytic subunit</fullName>
        <ecNumber evidence="8 11">6.2.1.64</ecNumber>
    </recommendedName>
</protein>
<keyword evidence="7 11" id="KW-0067">ATP-binding</keyword>
<dbReference type="GO" id="GO:0019781">
    <property type="term" value="F:NEDD8 activating enzyme activity"/>
    <property type="evidence" value="ECO:0007669"/>
    <property type="project" value="UniProtKB-UniRule"/>
</dbReference>
<dbReference type="STRING" id="403677.D0NXB4"/>
<dbReference type="InterPro" id="IPR030468">
    <property type="entry name" value="Uba3_N"/>
</dbReference>
<keyword evidence="14" id="KW-1185">Reference proteome</keyword>
<dbReference type="OrthoDB" id="10255449at2759"/>
<dbReference type="EC" id="6.2.1.64" evidence="8 11"/>
<dbReference type="GO" id="GO:0005524">
    <property type="term" value="F:ATP binding"/>
    <property type="evidence" value="ECO:0007669"/>
    <property type="project" value="UniProtKB-UniRule"/>
</dbReference>
<sequence>MKTNTLHSIRGNQRHWDLARMLNHRTAFPAETSTVALGEFDPDAAHDTLAFLQDECRVLIIGAGGLGCELLKNVVLSGFTKVDIIDMDTIDVSNLNRQFLFRAADVGKPKAECAAAFVRTRMTSEDTKVDITPHFKKVQDMDADFYRQFHVILSGLDNIEARRYLNSLVVSLAEVDEDGEVDPSTIIPLIDGGTEGLRGQARVIIPRITSCFECSLETFPPQKSFPMCTIAETPRQPAHCIAYAFIVLWPREYPERKLDKDSPEHMQWVYQAARDRAEQFGIAGVTYSLTLGVVKNIIPAVASTNAVVSAMCVSEAFKAMSYCSRLMNNYHMHMGATGCYSHTFQYDRKPDCVVCSSQQKSLQVDPDTMTLQKLIDELCGDDFRLLKPSISSANANLFMQGPPALRAATSPNLVKPLRELVKDGENLTITDAVFVGDLALSLQINFKPKIKNGQPHHVRDVFLVRAHKHSDKPGRDVRSAEPDRRRVLFGVGFRRSHHDPHSFIHGQAVELALAFTASSPHKHDAI</sequence>
<name>D0NXB4_PHYIT</name>
<dbReference type="OMA" id="PYLENYM"/>
<evidence type="ECO:0000256" key="1">
    <source>
        <dbReference type="ARBA" id="ARBA00005032"/>
    </source>
</evidence>
<dbReference type="CDD" id="cd01488">
    <property type="entry name" value="Uba3_RUB"/>
    <property type="match status" value="1"/>
</dbReference>
<dbReference type="Gene3D" id="3.10.290.20">
    <property type="entry name" value="Ubiquitin-like 2 activating enzyme e1b. Chain: B, domain 3"/>
    <property type="match status" value="1"/>
</dbReference>
<dbReference type="HOGENOM" id="CLU_013325_13_1_1"/>
<dbReference type="FunFam" id="3.10.290.20:FF:000003">
    <property type="entry name" value="Ubiquitin-activating enzyme E1 C"/>
    <property type="match status" value="1"/>
</dbReference>
<accession>D0NXB4</accession>
<dbReference type="Pfam" id="PF08825">
    <property type="entry name" value="E2_bind"/>
    <property type="match status" value="1"/>
</dbReference>
<dbReference type="AlphaFoldDB" id="D0NXB4"/>
<dbReference type="EMBL" id="DS028181">
    <property type="protein sequence ID" value="EEY67711.1"/>
    <property type="molecule type" value="Genomic_DNA"/>
</dbReference>
<evidence type="ECO:0000256" key="2">
    <source>
        <dbReference type="ARBA" id="ARBA00006310"/>
    </source>
</evidence>
<dbReference type="InterPro" id="IPR000594">
    <property type="entry name" value="ThiF_NAD_FAD-bd"/>
</dbReference>
<evidence type="ECO:0000313" key="13">
    <source>
        <dbReference type="EMBL" id="EEY67711.1"/>
    </source>
</evidence>
<dbReference type="GO" id="GO:0045116">
    <property type="term" value="P:protein neddylation"/>
    <property type="evidence" value="ECO:0007669"/>
    <property type="project" value="UniProtKB-UniRule"/>
</dbReference>
<dbReference type="PANTHER" id="PTHR10953:SF6">
    <property type="entry name" value="NEDD8-ACTIVATING ENZYME E1 CATALYTIC SUBUNIT"/>
    <property type="match status" value="1"/>
</dbReference>
<dbReference type="UniPathway" id="UPA00885"/>
<dbReference type="GeneID" id="9464119"/>
<dbReference type="eggNOG" id="KOG2015">
    <property type="taxonomic scope" value="Eukaryota"/>
</dbReference>
<evidence type="ECO:0000256" key="6">
    <source>
        <dbReference type="ARBA" id="ARBA00022786"/>
    </source>
</evidence>
<evidence type="ECO:0000256" key="7">
    <source>
        <dbReference type="ARBA" id="ARBA00022840"/>
    </source>
</evidence>
<evidence type="ECO:0000256" key="4">
    <source>
        <dbReference type="ARBA" id="ARBA00022598"/>
    </source>
</evidence>
<gene>
    <name evidence="13" type="ORF">PITG_17942</name>
</gene>
<comment type="similarity">
    <text evidence="2 11">Belongs to the ubiquitin-activating E1 family. UBA3 subfamily.</text>
</comment>
<keyword evidence="4 11" id="KW-0436">Ligase</keyword>
<evidence type="ECO:0000259" key="12">
    <source>
        <dbReference type="SMART" id="SM01181"/>
    </source>
</evidence>
<dbReference type="InterPro" id="IPR035985">
    <property type="entry name" value="Ubiquitin-activating_enz"/>
</dbReference>
<dbReference type="FunFam" id="3.50.50.80:FF:000002">
    <property type="entry name" value="SUMO-activating enzyme subunit 2"/>
    <property type="match status" value="1"/>
</dbReference>
<dbReference type="SUPFAM" id="SSF69572">
    <property type="entry name" value="Activating enzymes of the ubiquitin-like proteins"/>
    <property type="match status" value="1"/>
</dbReference>
<evidence type="ECO:0000256" key="11">
    <source>
        <dbReference type="RuleBase" id="RU368009"/>
    </source>
</evidence>
<comment type="pathway">
    <text evidence="1 11">Protein modification; protein neddylation.</text>
</comment>
<dbReference type="KEGG" id="pif:PITG_17942"/>
<evidence type="ECO:0000256" key="3">
    <source>
        <dbReference type="ARBA" id="ARBA00015203"/>
    </source>
</evidence>
<dbReference type="GO" id="GO:0005634">
    <property type="term" value="C:nucleus"/>
    <property type="evidence" value="ECO:0007669"/>
    <property type="project" value="TreeGrafter"/>
</dbReference>
<reference evidence="14" key="1">
    <citation type="journal article" date="2009" name="Nature">
        <title>Genome sequence and analysis of the Irish potato famine pathogen Phytophthora infestans.</title>
        <authorList>
            <consortium name="The Broad Institute Genome Sequencing Platform"/>
            <person name="Haas B.J."/>
            <person name="Kamoun S."/>
            <person name="Zody M.C."/>
            <person name="Jiang R.H."/>
            <person name="Handsaker R.E."/>
            <person name="Cano L.M."/>
            <person name="Grabherr M."/>
            <person name="Kodira C.D."/>
            <person name="Raffaele S."/>
            <person name="Torto-Alalibo T."/>
            <person name="Bozkurt T.O."/>
            <person name="Ah-Fong A.M."/>
            <person name="Alvarado L."/>
            <person name="Anderson V.L."/>
            <person name="Armstrong M.R."/>
            <person name="Avrova A."/>
            <person name="Baxter L."/>
            <person name="Beynon J."/>
            <person name="Boevink P.C."/>
            <person name="Bollmann S.R."/>
            <person name="Bos J.I."/>
            <person name="Bulone V."/>
            <person name="Cai G."/>
            <person name="Cakir C."/>
            <person name="Carrington J.C."/>
            <person name="Chawner M."/>
            <person name="Conti L."/>
            <person name="Costanzo S."/>
            <person name="Ewan R."/>
            <person name="Fahlgren N."/>
            <person name="Fischbach M.A."/>
            <person name="Fugelstad J."/>
            <person name="Gilroy E.M."/>
            <person name="Gnerre S."/>
            <person name="Green P.J."/>
            <person name="Grenville-Briggs L.J."/>
            <person name="Griffith J."/>
            <person name="Grunwald N.J."/>
            <person name="Horn K."/>
            <person name="Horner N.R."/>
            <person name="Hu C.H."/>
            <person name="Huitema E."/>
            <person name="Jeong D.H."/>
            <person name="Jones A.M."/>
            <person name="Jones J.D."/>
            <person name="Jones R.W."/>
            <person name="Karlsson E.K."/>
            <person name="Kunjeti S.G."/>
            <person name="Lamour K."/>
            <person name="Liu Z."/>
            <person name="Ma L."/>
            <person name="Maclean D."/>
            <person name="Chibucos M.C."/>
            <person name="McDonald H."/>
            <person name="McWalters J."/>
            <person name="Meijer H.J."/>
            <person name="Morgan W."/>
            <person name="Morris P.F."/>
            <person name="Munro C.A."/>
            <person name="O'Neill K."/>
            <person name="Ospina-Giraldo M."/>
            <person name="Pinzon A."/>
            <person name="Pritchard L."/>
            <person name="Ramsahoye B."/>
            <person name="Ren Q."/>
            <person name="Restrepo S."/>
            <person name="Roy S."/>
            <person name="Sadanandom A."/>
            <person name="Savidor A."/>
            <person name="Schornack S."/>
            <person name="Schwartz D.C."/>
            <person name="Schumann U.D."/>
            <person name="Schwessinger B."/>
            <person name="Seyer L."/>
            <person name="Sharpe T."/>
            <person name="Silvar C."/>
            <person name="Song J."/>
            <person name="Studholme D.J."/>
            <person name="Sykes S."/>
            <person name="Thines M."/>
            <person name="van de Vondervoort P.J."/>
            <person name="Phuntumart V."/>
            <person name="Wawra S."/>
            <person name="Weide R."/>
            <person name="Win J."/>
            <person name="Young C."/>
            <person name="Zhou S."/>
            <person name="Fry W."/>
            <person name="Meyers B.C."/>
            <person name="van West P."/>
            <person name="Ristaino J."/>
            <person name="Govers F."/>
            <person name="Birch P.R."/>
            <person name="Whisson S.C."/>
            <person name="Judelson H.S."/>
            <person name="Nusbaum C."/>
        </authorList>
    </citation>
    <scope>NUCLEOTIDE SEQUENCE [LARGE SCALE GENOMIC DNA]</scope>
    <source>
        <strain evidence="14">T30-4</strain>
    </source>
</reference>
<dbReference type="Pfam" id="PF00899">
    <property type="entry name" value="ThiF"/>
    <property type="match status" value="1"/>
</dbReference>
<dbReference type="SMART" id="SM01181">
    <property type="entry name" value="E2_bind"/>
    <property type="match status" value="1"/>
</dbReference>
<dbReference type="InterPro" id="IPR023318">
    <property type="entry name" value="Ub_act_enz_dom_a_sf"/>
</dbReference>
<dbReference type="PROSITE" id="PS00865">
    <property type="entry name" value="UBIQUITIN_ACTIVAT_2"/>
    <property type="match status" value="1"/>
</dbReference>
<evidence type="ECO:0000256" key="9">
    <source>
        <dbReference type="ARBA" id="ARBA00024626"/>
    </source>
</evidence>
<comment type="function">
    <text evidence="11">Catalytic subunit of the dimeric E1 enzyme, which activates NEDD8.</text>
</comment>
<dbReference type="VEuPathDB" id="FungiDB:PITG_17942"/>
<evidence type="ECO:0000256" key="10">
    <source>
        <dbReference type="PROSITE-ProRule" id="PRU10132"/>
    </source>
</evidence>
<dbReference type="InParanoid" id="D0NXB4"/>
<dbReference type="GO" id="GO:0005737">
    <property type="term" value="C:cytoplasm"/>
    <property type="evidence" value="ECO:0007669"/>
    <property type="project" value="TreeGrafter"/>
</dbReference>
<dbReference type="Gene3D" id="3.40.50.720">
    <property type="entry name" value="NAD(P)-binding Rossmann-like Domain"/>
    <property type="match status" value="1"/>
</dbReference>
<dbReference type="FunFam" id="1.10.10.520:FF:000001">
    <property type="entry name" value="NEDD8-activating enzyme E1 catalytic subunit"/>
    <property type="match status" value="1"/>
</dbReference>
<proteinExistence type="inferred from homology"/>
<dbReference type="Gene3D" id="1.10.10.520">
    <property type="entry name" value="Ubiquitin activating enzymes (Uba3). Chain: B, domain 2"/>
    <property type="match status" value="1"/>
</dbReference>
<dbReference type="InterPro" id="IPR045886">
    <property type="entry name" value="ThiF/MoeB/HesA"/>
</dbReference>
<dbReference type="RefSeq" id="XP_002896264.1">
    <property type="nucleotide sequence ID" value="XM_002896218.1"/>
</dbReference>
<comment type="catalytic activity">
    <reaction evidence="9 11">
        <text>ATP + [NEDD8 protein] + [E1 NEDD8-activating enzyme]-L-cysteine = AMP + diphosphate + [E1 NEDD8-activating enzyme]-S-[NEDD8 protein]-yl-L-cysteine.</text>
        <dbReference type="EC" id="6.2.1.64"/>
    </reaction>
</comment>
<evidence type="ECO:0000313" key="14">
    <source>
        <dbReference type="Proteomes" id="UP000006643"/>
    </source>
</evidence>
<dbReference type="InterPro" id="IPR014929">
    <property type="entry name" value="E2-binding"/>
</dbReference>
<feature type="active site" description="Glycyl thioester intermediate" evidence="10">
    <location>
        <position position="228"/>
    </location>
</feature>
<feature type="domain" description="E2 binding" evidence="12">
    <location>
        <begin position="362"/>
        <end position="445"/>
    </location>
</feature>